<gene>
    <name evidence="1" type="ORF">THTE_3225</name>
</gene>
<dbReference type="OrthoDB" id="5793884at2"/>
<dbReference type="AlphaFoldDB" id="A0A286RIN6"/>
<dbReference type="InterPro" id="IPR011742">
    <property type="entry name" value="CRISPR-assoc_prot_TM1812"/>
</dbReference>
<protein>
    <submittedName>
        <fullName evidence="1">CRISPR-associated protein TM1812</fullName>
    </submittedName>
</protein>
<name>A0A286RIN6_9BACT</name>
<dbReference type="KEGG" id="ttf:THTE_3225"/>
<reference evidence="1 2" key="1">
    <citation type="journal article" name="Front. Microbiol.">
        <title>Sugar Metabolism of the First Thermophilic Planctomycete Thermogutta terrifontis: Comparative Genomic and Transcriptomic Approaches.</title>
        <authorList>
            <person name="Elcheninov A.G."/>
            <person name="Menzel P."/>
            <person name="Gudbergsdottir S.R."/>
            <person name="Slesarev A.I."/>
            <person name="Kadnikov V.V."/>
            <person name="Krogh A."/>
            <person name="Bonch-Osmolovskaya E.A."/>
            <person name="Peng X."/>
            <person name="Kublanov I.V."/>
        </authorList>
    </citation>
    <scope>NUCLEOTIDE SEQUENCE [LARGE SCALE GENOMIC DNA]</scope>
    <source>
        <strain evidence="1 2">R1</strain>
    </source>
</reference>
<evidence type="ECO:0000313" key="1">
    <source>
        <dbReference type="EMBL" id="ASV75827.1"/>
    </source>
</evidence>
<dbReference type="Proteomes" id="UP000215086">
    <property type="component" value="Chromosome"/>
</dbReference>
<dbReference type="EMBL" id="CP018477">
    <property type="protein sequence ID" value="ASV75827.1"/>
    <property type="molecule type" value="Genomic_DNA"/>
</dbReference>
<dbReference type="NCBIfam" id="TIGR02549">
    <property type="entry name" value="CRISPR_DxTHG"/>
    <property type="match status" value="1"/>
</dbReference>
<accession>A0A286RIN6</accession>
<evidence type="ECO:0000313" key="2">
    <source>
        <dbReference type="Proteomes" id="UP000215086"/>
    </source>
</evidence>
<dbReference type="NCBIfam" id="TIGR02221">
    <property type="entry name" value="cas_TM1812"/>
    <property type="match status" value="1"/>
</dbReference>
<keyword evidence="2" id="KW-1185">Reference proteome</keyword>
<organism evidence="1 2">
    <name type="scientific">Thermogutta terrifontis</name>
    <dbReference type="NCBI Taxonomy" id="1331910"/>
    <lineage>
        <taxon>Bacteria</taxon>
        <taxon>Pseudomonadati</taxon>
        <taxon>Planctomycetota</taxon>
        <taxon>Planctomycetia</taxon>
        <taxon>Pirellulales</taxon>
        <taxon>Thermoguttaceae</taxon>
        <taxon>Thermogutta</taxon>
    </lineage>
</organism>
<proteinExistence type="predicted"/>
<dbReference type="InterPro" id="IPR013383">
    <property type="entry name" value="CRISPR-assoc_prot_DxTHG_CS"/>
</dbReference>
<dbReference type="RefSeq" id="WP_157732071.1">
    <property type="nucleotide sequence ID" value="NZ_CP018477.1"/>
</dbReference>
<sequence length="411" mass="46790">MASSVISFLGTGQKIQPQDARSEYRKTIYRFTLPNGGHFDRETSLFGTALVEYLRHIGVEIDRWVVLGTSASLWSELIRVIPNQDAIDEEEYCRIDDRVIARNVDSKSLQKWEQILNEHARPLELRLCLIGEALDPQSQQQIARALFDNVPHGNDVIFDISHGFRHMPVIAAFVISLMRWTHGVKNVRFFSGVFEARQGDITPVIELPICQQLVEATEAAAILKLTGNYAPLARCLGVDAEESWFLENTNQLHIARSKAQSLNKQAKQRTDAVGSELLRLLRERLLWTQQSYYADRVRQSALEALNHGDYFRAAILMYEALLIAAARILNLPGDPLAYELRQQGESELFNRLEGDPRELLIDLQHARNSCAHGSRSSRSRVQHIMQSPEAFRELIKKASELFDRLPELLKP</sequence>